<organism evidence="1 2">
    <name type="scientific">Pleuronectes platessa</name>
    <name type="common">European plaice</name>
    <dbReference type="NCBI Taxonomy" id="8262"/>
    <lineage>
        <taxon>Eukaryota</taxon>
        <taxon>Metazoa</taxon>
        <taxon>Chordata</taxon>
        <taxon>Craniata</taxon>
        <taxon>Vertebrata</taxon>
        <taxon>Euteleostomi</taxon>
        <taxon>Actinopterygii</taxon>
        <taxon>Neopterygii</taxon>
        <taxon>Teleostei</taxon>
        <taxon>Neoteleostei</taxon>
        <taxon>Acanthomorphata</taxon>
        <taxon>Carangaria</taxon>
        <taxon>Pleuronectiformes</taxon>
        <taxon>Pleuronectoidei</taxon>
        <taxon>Pleuronectidae</taxon>
        <taxon>Pleuronectes</taxon>
    </lineage>
</organism>
<name>A0A9N7YPR9_PLEPL</name>
<reference evidence="1" key="1">
    <citation type="submission" date="2020-03" db="EMBL/GenBank/DDBJ databases">
        <authorList>
            <person name="Weist P."/>
        </authorList>
    </citation>
    <scope>NUCLEOTIDE SEQUENCE</scope>
</reference>
<gene>
    <name evidence="1" type="ORF">PLEPLA_LOCUS23097</name>
</gene>
<keyword evidence="2" id="KW-1185">Reference proteome</keyword>
<dbReference type="AlphaFoldDB" id="A0A9N7YPR9"/>
<evidence type="ECO:0000313" key="2">
    <source>
        <dbReference type="Proteomes" id="UP001153269"/>
    </source>
</evidence>
<accession>A0A9N7YPR9</accession>
<comment type="caution">
    <text evidence="1">The sequence shown here is derived from an EMBL/GenBank/DDBJ whole genome shotgun (WGS) entry which is preliminary data.</text>
</comment>
<dbReference type="EMBL" id="CADEAL010001722">
    <property type="protein sequence ID" value="CAB1434999.1"/>
    <property type="molecule type" value="Genomic_DNA"/>
</dbReference>
<evidence type="ECO:0000313" key="1">
    <source>
        <dbReference type="EMBL" id="CAB1434999.1"/>
    </source>
</evidence>
<protein>
    <submittedName>
        <fullName evidence="1">Uncharacterized protein</fullName>
    </submittedName>
</protein>
<sequence length="127" mass="14063">MEAELERFHFHSYVGHGRPFCHHRTGQFLHDRKQKVSPRTNERLHRVLGQDRASGMKQSVESARAGIQSVNQSSDWETGLVSPVPVLGSDLNSAEETSCSIVYLNSLQAPTLTLTVTECLDSPSASE</sequence>
<dbReference type="Proteomes" id="UP001153269">
    <property type="component" value="Unassembled WGS sequence"/>
</dbReference>
<proteinExistence type="predicted"/>